<accession>A0A1J5SYB1</accession>
<gene>
    <name evidence="7" type="ORF">GALL_52870</name>
</gene>
<keyword evidence="2" id="KW-1003">Cell membrane</keyword>
<dbReference type="CDD" id="cd07984">
    <property type="entry name" value="LPLAT_LABLAT-like"/>
    <property type="match status" value="1"/>
</dbReference>
<dbReference type="PANTHER" id="PTHR30606">
    <property type="entry name" value="LIPID A BIOSYNTHESIS LAUROYL ACYLTRANSFERASE"/>
    <property type="match status" value="1"/>
</dbReference>
<evidence type="ECO:0000256" key="3">
    <source>
        <dbReference type="ARBA" id="ARBA00022519"/>
    </source>
</evidence>
<evidence type="ECO:0000256" key="1">
    <source>
        <dbReference type="ARBA" id="ARBA00004533"/>
    </source>
</evidence>
<dbReference type="AlphaFoldDB" id="A0A1J5SYB1"/>
<comment type="caution">
    <text evidence="7">The sequence shown here is derived from an EMBL/GenBank/DDBJ whole genome shotgun (WGS) entry which is preliminary data.</text>
</comment>
<dbReference type="GO" id="GO:1901137">
    <property type="term" value="P:carbohydrate derivative biosynthetic process"/>
    <property type="evidence" value="ECO:0007669"/>
    <property type="project" value="UniProtKB-ARBA"/>
</dbReference>
<evidence type="ECO:0000256" key="6">
    <source>
        <dbReference type="ARBA" id="ARBA00023315"/>
    </source>
</evidence>
<dbReference type="GO" id="GO:0016746">
    <property type="term" value="F:acyltransferase activity"/>
    <property type="evidence" value="ECO:0007669"/>
    <property type="project" value="UniProtKB-KW"/>
</dbReference>
<dbReference type="PANTHER" id="PTHR30606:SF10">
    <property type="entry name" value="PHOSPHATIDYLINOSITOL MANNOSIDE ACYLTRANSFERASE"/>
    <property type="match status" value="1"/>
</dbReference>
<keyword evidence="6 7" id="KW-0012">Acyltransferase</keyword>
<dbReference type="EMBL" id="MLJW01000014">
    <property type="protein sequence ID" value="OIR13471.1"/>
    <property type="molecule type" value="Genomic_DNA"/>
</dbReference>
<keyword evidence="5" id="KW-0472">Membrane</keyword>
<evidence type="ECO:0000256" key="2">
    <source>
        <dbReference type="ARBA" id="ARBA00022475"/>
    </source>
</evidence>
<keyword evidence="4 7" id="KW-0808">Transferase</keyword>
<dbReference type="Pfam" id="PF03279">
    <property type="entry name" value="Lip_A_acyltrans"/>
    <property type="match status" value="1"/>
</dbReference>
<organism evidence="7">
    <name type="scientific">mine drainage metagenome</name>
    <dbReference type="NCBI Taxonomy" id="410659"/>
    <lineage>
        <taxon>unclassified sequences</taxon>
        <taxon>metagenomes</taxon>
        <taxon>ecological metagenomes</taxon>
    </lineage>
</organism>
<proteinExistence type="predicted"/>
<evidence type="ECO:0000256" key="5">
    <source>
        <dbReference type="ARBA" id="ARBA00023136"/>
    </source>
</evidence>
<dbReference type="GO" id="GO:0008610">
    <property type="term" value="P:lipid biosynthetic process"/>
    <property type="evidence" value="ECO:0007669"/>
    <property type="project" value="UniProtKB-ARBA"/>
</dbReference>
<sequence>MLPLVQVIGWLIARCPEFLLATASRVIGAALYYGYPARRRLMLTSLGHSFPERDPAWRRRIALTSCVRVVETGFLSLGAPFLSEKRIRRMASASQATRSYFEDVVKKRHPVVLGTVHLAYWEGLTWLRAFVTPALADTEIVTIFRPLRTPALDDWLRRTRERFGVRMISRKAGLHAALHTLQRNGIASILFDQSAGSHGYLTKFFGRECSTTPLPGMLVERSGADVAIIFTRRLAFWHFEIDLIPVATDRTEKGVTLALNREFESLLRRDENVCASWLWLHQRWRILDRPGEMAKLVERRGGLIE</sequence>
<keyword evidence="3" id="KW-0997">Cell inner membrane</keyword>
<dbReference type="GO" id="GO:0005886">
    <property type="term" value="C:plasma membrane"/>
    <property type="evidence" value="ECO:0007669"/>
    <property type="project" value="UniProtKB-SubCell"/>
</dbReference>
<protein>
    <submittedName>
        <fullName evidence="7">Lipid A biosynthesis lauroyl acyltransferase</fullName>
    </submittedName>
</protein>
<evidence type="ECO:0000256" key="4">
    <source>
        <dbReference type="ARBA" id="ARBA00022679"/>
    </source>
</evidence>
<comment type="subcellular location">
    <subcellularLocation>
        <location evidence="1">Cell inner membrane</location>
    </subcellularLocation>
</comment>
<dbReference type="InterPro" id="IPR004960">
    <property type="entry name" value="LipA_acyltrans"/>
</dbReference>
<reference evidence="7" key="1">
    <citation type="submission" date="2016-10" db="EMBL/GenBank/DDBJ databases">
        <title>Sequence of Gallionella enrichment culture.</title>
        <authorList>
            <person name="Poehlein A."/>
            <person name="Muehling M."/>
            <person name="Daniel R."/>
        </authorList>
    </citation>
    <scope>NUCLEOTIDE SEQUENCE</scope>
</reference>
<evidence type="ECO:0000313" key="7">
    <source>
        <dbReference type="EMBL" id="OIR13471.1"/>
    </source>
</evidence>
<name>A0A1J5SYB1_9ZZZZ</name>